<gene>
    <name evidence="1" type="ORF">IRI77_10265</name>
</gene>
<evidence type="ECO:0000313" key="1">
    <source>
        <dbReference type="EMBL" id="QOY90314.1"/>
    </source>
</evidence>
<keyword evidence="2" id="KW-1185">Reference proteome</keyword>
<accession>A0A7S7NW75</accession>
<reference evidence="1 2" key="1">
    <citation type="submission" date="2020-10" db="EMBL/GenBank/DDBJ databases">
        <title>Complete genome sequence of Paludibaculum fermentans P105T, a facultatively anaerobic acidobacterium capable of dissimilatory Fe(III) reduction.</title>
        <authorList>
            <person name="Dedysh S.N."/>
            <person name="Beletsky A.V."/>
            <person name="Kulichevskaya I.S."/>
            <person name="Mardanov A.V."/>
            <person name="Ravin N.V."/>
        </authorList>
    </citation>
    <scope>NUCLEOTIDE SEQUENCE [LARGE SCALE GENOMIC DNA]</scope>
    <source>
        <strain evidence="1 2">P105</strain>
    </source>
</reference>
<sequence>MEQLDEIKDTLNEFASGLHLEEEELPGIFDAGLLETSQQLEERIAAVFPVEIAKLSLGLRLATKLLVDDPSPEPMALVLNEFGSLVVEMNAELRRQREGAEWHLSRQYGELAEHLSDAPKPAENQGFKELPRMLVESPWLRTEFEVLAHAAGLNLGRTPFARGFSKASAKRWSRKVGRTPAGRLSAALDHLQHGIEYRARQVWFLRRSTTDEASLPLIYACAHADVFPDFHHSLTEAGLGLEIAKLKGLALGLQLPDFALCFDSADWMAQYALNYLLPPSPGEWAVRQASQLEHLLRSRLSRWYFCAYDHRLEPLEMTAGVLRIGRPLFYERVAAHALLEYSLLQGVAFTRASAPFYVDAMATLELEFLLLFDCYLLRLLYYPRLKAPEGWCEYLGALHALHYLGHRSGELDTFRHVFLARRGLRSALEILYRTTHNHSALN</sequence>
<dbReference type="RefSeq" id="WP_194451979.1">
    <property type="nucleotide sequence ID" value="NZ_CP063849.1"/>
</dbReference>
<dbReference type="EMBL" id="CP063849">
    <property type="protein sequence ID" value="QOY90314.1"/>
    <property type="molecule type" value="Genomic_DNA"/>
</dbReference>
<proteinExistence type="predicted"/>
<protein>
    <submittedName>
        <fullName evidence="1">Uncharacterized protein</fullName>
    </submittedName>
</protein>
<dbReference type="KEGG" id="pfer:IRI77_10265"/>
<dbReference type="Proteomes" id="UP000593892">
    <property type="component" value="Chromosome"/>
</dbReference>
<dbReference type="AlphaFoldDB" id="A0A7S7NW75"/>
<evidence type="ECO:0000313" key="2">
    <source>
        <dbReference type="Proteomes" id="UP000593892"/>
    </source>
</evidence>
<name>A0A7S7NW75_PALFE</name>
<organism evidence="1 2">
    <name type="scientific">Paludibaculum fermentans</name>
    <dbReference type="NCBI Taxonomy" id="1473598"/>
    <lineage>
        <taxon>Bacteria</taxon>
        <taxon>Pseudomonadati</taxon>
        <taxon>Acidobacteriota</taxon>
        <taxon>Terriglobia</taxon>
        <taxon>Bryobacterales</taxon>
        <taxon>Bryobacteraceae</taxon>
        <taxon>Paludibaculum</taxon>
    </lineage>
</organism>